<dbReference type="PANTHER" id="PTHR12737">
    <property type="entry name" value="DIMETHYLARGININE DIMETHYLAMINOHYDROLASE"/>
    <property type="match status" value="1"/>
</dbReference>
<reference evidence="4" key="2">
    <citation type="journal article" date="2018" name="Environ. Sci. Technol.">
        <title>The Toxicogenome of Hyalella azteca: A Model for Sediment Ecotoxicology and Evolutionary Toxicology.</title>
        <authorList>
            <person name="Poynton H.C."/>
            <person name="Hasenbein S."/>
            <person name="Benoit J.B."/>
            <person name="Sepulveda M.S."/>
            <person name="Poelchau M.F."/>
            <person name="Hughes D.S.T."/>
            <person name="Murali S.C."/>
            <person name="Chen S."/>
            <person name="Glastad K.M."/>
            <person name="Goodisman M.A.D."/>
            <person name="Werren J.H."/>
            <person name="Vineis J.H."/>
            <person name="Bowen J.L."/>
            <person name="Friedrich M."/>
            <person name="Jones J."/>
            <person name="Robertson H.M."/>
            <person name="Feyereisen R."/>
            <person name="Mechler-Hickson A."/>
            <person name="Mathers N."/>
            <person name="Lee C.E."/>
            <person name="Colbourne J.K."/>
            <person name="Biales A."/>
            <person name="Johnston J.S."/>
            <person name="Wellborn G.A."/>
            <person name="Rosendale A.J."/>
            <person name="Cridge A.G."/>
            <person name="Munoz-Torres M.C."/>
            <person name="Bain P.A."/>
            <person name="Manny A.R."/>
            <person name="Major K.M."/>
            <person name="Lambert F.N."/>
            <person name="Vulpe C.D."/>
            <person name="Tuck P."/>
            <person name="Blalock B.J."/>
            <person name="Lin Y.Y."/>
            <person name="Smith M.E."/>
            <person name="Ochoa-Acuna H."/>
            <person name="Chen M.M."/>
            <person name="Childers C.P."/>
            <person name="Qu J."/>
            <person name="Dugan S."/>
            <person name="Lee S.L."/>
            <person name="Chao H."/>
            <person name="Dinh H."/>
            <person name="Han Y."/>
            <person name="Doddapaneni H."/>
            <person name="Worley K.C."/>
            <person name="Muzny D.M."/>
            <person name="Gibbs R.A."/>
            <person name="Richards S."/>
        </authorList>
    </citation>
    <scope>NUCLEOTIDE SEQUENCE</scope>
    <source>
        <strain evidence="4">HAZT.00-mixed</strain>
        <tissue evidence="4">Whole organism</tissue>
    </source>
</reference>
<dbReference type="FunFam" id="3.75.10.10:FF:000004">
    <property type="entry name" value="N(G),N(G)-dimethylarginine dimethylaminohydrolase 1"/>
    <property type="match status" value="1"/>
</dbReference>
<evidence type="ECO:0000313" key="4">
    <source>
        <dbReference type="EMBL" id="KAA0204000.1"/>
    </source>
</evidence>
<sequence>MSSRFTHAIVCRVPDSINKAIGVENPIDLAKHLLMDCECRRQHEAYVQALRDAGLDVIELPADEQQPDCTFVEDTAVVCNGIALLCRPQPPSRRQEVKYMKSILQKELNLPVMEISDESATLEGGDVLFTGREFFVGLSERSSRSGAVALANAFPEFPCSPVKVDGALHLKSLLTMAGPDVICVAKDKHAQEVLKHDASDGLVRIESCASFTYKTVTVDDICAANCVYANGTLLHRAASELPESAKVTSIAVLLLGISANVITSKLGHLKLRGLEFSELQKADGSLTCCSILVSQPKHLRSLS</sequence>
<keyword evidence="2" id="KW-0378">Hydrolase</keyword>
<protein>
    <submittedName>
        <fullName evidence="4">Uncharacterized protein</fullName>
    </submittedName>
</protein>
<dbReference type="EMBL" id="JQDR03000183">
    <property type="protein sequence ID" value="KAA0204000.1"/>
    <property type="molecule type" value="Genomic_DNA"/>
</dbReference>
<comment type="caution">
    <text evidence="4">The sequence shown here is derived from an EMBL/GenBank/DDBJ whole genome shotgun (WGS) entry which is preliminary data.</text>
</comment>
<dbReference type="SUPFAM" id="SSF55909">
    <property type="entry name" value="Pentein"/>
    <property type="match status" value="1"/>
</dbReference>
<dbReference type="Proteomes" id="UP000711488">
    <property type="component" value="Unassembled WGS sequence"/>
</dbReference>
<dbReference type="GO" id="GO:0006525">
    <property type="term" value="P:arginine metabolic process"/>
    <property type="evidence" value="ECO:0007669"/>
    <property type="project" value="TreeGrafter"/>
</dbReference>
<feature type="active site" description="Nucleophile" evidence="3">
    <location>
        <position position="288"/>
    </location>
</feature>
<gene>
    <name evidence="4" type="ORF">HAZT_HAZT007795</name>
</gene>
<dbReference type="GO" id="GO:0000052">
    <property type="term" value="P:citrulline metabolic process"/>
    <property type="evidence" value="ECO:0007669"/>
    <property type="project" value="TreeGrafter"/>
</dbReference>
<dbReference type="AlphaFoldDB" id="A0A6A0HDV0"/>
<comment type="similarity">
    <text evidence="1">Belongs to the DDAH family.</text>
</comment>
<dbReference type="InterPro" id="IPR033199">
    <property type="entry name" value="DDAH-like"/>
</dbReference>
<proteinExistence type="inferred from homology"/>
<dbReference type="GO" id="GO:0016403">
    <property type="term" value="F:dimethylargininase activity"/>
    <property type="evidence" value="ECO:0007669"/>
    <property type="project" value="TreeGrafter"/>
</dbReference>
<dbReference type="OrthoDB" id="10016839at2759"/>
<dbReference type="Pfam" id="PF19420">
    <property type="entry name" value="DDAH_eukar"/>
    <property type="match status" value="1"/>
</dbReference>
<evidence type="ECO:0000256" key="1">
    <source>
        <dbReference type="ARBA" id="ARBA00008532"/>
    </source>
</evidence>
<reference evidence="4" key="1">
    <citation type="submission" date="2014-08" db="EMBL/GenBank/DDBJ databases">
        <authorList>
            <person name="Murali S."/>
            <person name="Richards S."/>
            <person name="Bandaranaike D."/>
            <person name="Bellair M."/>
            <person name="Blankenburg K."/>
            <person name="Chao H."/>
            <person name="Dinh H."/>
            <person name="Doddapaneni H."/>
            <person name="Dugan-Rocha S."/>
            <person name="Elkadiri S."/>
            <person name="Gnanaolivu R."/>
            <person name="Hughes D."/>
            <person name="Lee S."/>
            <person name="Li M."/>
            <person name="Ming W."/>
            <person name="Munidasa M."/>
            <person name="Muniz J."/>
            <person name="Nguyen L."/>
            <person name="Osuji N."/>
            <person name="Pu L.-L."/>
            <person name="Puazo M."/>
            <person name="Skinner E."/>
            <person name="Qu C."/>
            <person name="Quiroz J."/>
            <person name="Raj R."/>
            <person name="Weissenberger G."/>
            <person name="Xin Y."/>
            <person name="Zou X."/>
            <person name="Han Y."/>
            <person name="Worley K."/>
            <person name="Muzny D."/>
            <person name="Gibbs R."/>
        </authorList>
    </citation>
    <scope>NUCLEOTIDE SEQUENCE</scope>
    <source>
        <strain evidence="4">HAZT.00-mixed</strain>
        <tissue evidence="4">Whole organism</tissue>
    </source>
</reference>
<dbReference type="PANTHER" id="PTHR12737:SF9">
    <property type="entry name" value="DIMETHYLARGININASE"/>
    <property type="match status" value="1"/>
</dbReference>
<evidence type="ECO:0000256" key="3">
    <source>
        <dbReference type="PIRSR" id="PIRSR633199-1"/>
    </source>
</evidence>
<evidence type="ECO:0000256" key="2">
    <source>
        <dbReference type="ARBA" id="ARBA00022801"/>
    </source>
</evidence>
<name>A0A6A0HDV0_HYAAZ</name>
<dbReference type="GO" id="GO:0045429">
    <property type="term" value="P:positive regulation of nitric oxide biosynthetic process"/>
    <property type="evidence" value="ECO:0007669"/>
    <property type="project" value="TreeGrafter"/>
</dbReference>
<accession>A0A6A0HDV0</accession>
<dbReference type="GO" id="GO:0016597">
    <property type="term" value="F:amino acid binding"/>
    <property type="evidence" value="ECO:0007669"/>
    <property type="project" value="TreeGrafter"/>
</dbReference>
<dbReference type="Gene3D" id="3.75.10.10">
    <property type="entry name" value="L-arginine/glycine Amidinotransferase, Chain A"/>
    <property type="match status" value="1"/>
</dbReference>
<feature type="active site" description="Proton donor" evidence="3">
    <location>
        <position position="169"/>
    </location>
</feature>
<organism evidence="4">
    <name type="scientific">Hyalella azteca</name>
    <name type="common">Amphipod</name>
    <dbReference type="NCBI Taxonomy" id="294128"/>
    <lineage>
        <taxon>Eukaryota</taxon>
        <taxon>Metazoa</taxon>
        <taxon>Ecdysozoa</taxon>
        <taxon>Arthropoda</taxon>
        <taxon>Crustacea</taxon>
        <taxon>Multicrustacea</taxon>
        <taxon>Malacostraca</taxon>
        <taxon>Eumalacostraca</taxon>
        <taxon>Peracarida</taxon>
        <taxon>Amphipoda</taxon>
        <taxon>Senticaudata</taxon>
        <taxon>Talitrida</taxon>
        <taxon>Talitroidea</taxon>
        <taxon>Hyalellidae</taxon>
        <taxon>Hyalella</taxon>
    </lineage>
</organism>
<reference evidence="4" key="3">
    <citation type="submission" date="2019-06" db="EMBL/GenBank/DDBJ databases">
        <authorList>
            <person name="Poynton C."/>
            <person name="Hasenbein S."/>
            <person name="Benoit J.B."/>
            <person name="Sepulveda M.S."/>
            <person name="Poelchau M.F."/>
            <person name="Murali S.C."/>
            <person name="Chen S."/>
            <person name="Glastad K.M."/>
            <person name="Werren J.H."/>
            <person name="Vineis J.H."/>
            <person name="Bowen J.L."/>
            <person name="Friedrich M."/>
            <person name="Jones J."/>
            <person name="Robertson H.M."/>
            <person name="Feyereisen R."/>
            <person name="Mechler-Hickson A."/>
            <person name="Mathers N."/>
            <person name="Lee C.E."/>
            <person name="Colbourne J.K."/>
            <person name="Biales A."/>
            <person name="Johnston J.S."/>
            <person name="Wellborn G.A."/>
            <person name="Rosendale A.J."/>
            <person name="Cridge A.G."/>
            <person name="Munoz-Torres M.C."/>
            <person name="Bain P.A."/>
            <person name="Manny A.R."/>
            <person name="Major K.M."/>
            <person name="Lambert F.N."/>
            <person name="Vulpe C.D."/>
            <person name="Tuck P."/>
            <person name="Blalock B.J."/>
            <person name="Lin Y.-Y."/>
            <person name="Smith M.E."/>
            <person name="Ochoa-Acuna H."/>
            <person name="Chen M.-J.M."/>
            <person name="Childers C.P."/>
            <person name="Qu J."/>
            <person name="Dugan S."/>
            <person name="Lee S.L."/>
            <person name="Chao H."/>
            <person name="Dinh H."/>
            <person name="Han Y."/>
            <person name="Doddapaneni H."/>
            <person name="Worley K.C."/>
            <person name="Muzny D.M."/>
            <person name="Gibbs R.A."/>
            <person name="Richards S."/>
        </authorList>
    </citation>
    <scope>NUCLEOTIDE SEQUENCE</scope>
    <source>
        <strain evidence="4">HAZT.00-mixed</strain>
        <tissue evidence="4">Whole organism</tissue>
    </source>
</reference>